<evidence type="ECO:0000256" key="4">
    <source>
        <dbReference type="ARBA" id="ARBA00022452"/>
    </source>
</evidence>
<keyword evidence="6" id="KW-0406">Ion transport</keyword>
<keyword evidence="10" id="KW-0998">Cell outer membrane</keyword>
<dbReference type="eggNOG" id="COG2885">
    <property type="taxonomic scope" value="Bacteria"/>
</dbReference>
<dbReference type="InterPro" id="IPR006690">
    <property type="entry name" value="OMPA-like_CS"/>
</dbReference>
<evidence type="ECO:0000256" key="8">
    <source>
        <dbReference type="ARBA" id="ARBA00023136"/>
    </source>
</evidence>
<feature type="signal peptide" evidence="12">
    <location>
        <begin position="1"/>
        <end position="19"/>
    </location>
</feature>
<dbReference type="GO" id="GO:0015288">
    <property type="term" value="F:porin activity"/>
    <property type="evidence" value="ECO:0007669"/>
    <property type="project" value="UniProtKB-KW"/>
</dbReference>
<dbReference type="SUPFAM" id="SSF56925">
    <property type="entry name" value="OMPA-like"/>
    <property type="match status" value="1"/>
</dbReference>
<evidence type="ECO:0000256" key="3">
    <source>
        <dbReference type="ARBA" id="ARBA00022448"/>
    </source>
</evidence>
<keyword evidence="7" id="KW-0626">Porin</keyword>
<keyword evidence="3" id="KW-0813">Transport</keyword>
<dbReference type="InterPro" id="IPR011250">
    <property type="entry name" value="OMP/PagP_B-barrel"/>
</dbReference>
<reference evidence="14 15" key="1">
    <citation type="journal article" date="2013" name="Genome Announc.">
        <title>Draft Genome Sequence of the Aeromonas diversa Type Strain.</title>
        <authorList>
            <person name="Farfan M."/>
            <person name="Spataro N."/>
            <person name="Sanglas A."/>
            <person name="Albarral V."/>
            <person name="Loren J.G."/>
            <person name="Bosch E."/>
            <person name="Fuste M.C."/>
        </authorList>
    </citation>
    <scope>NUCLEOTIDE SEQUENCE [LARGE SCALE GENOMIC DNA]</scope>
    <source>
        <strain evidence="14 15">2478-85</strain>
    </source>
</reference>
<dbReference type="GO" id="GO:0046930">
    <property type="term" value="C:pore complex"/>
    <property type="evidence" value="ECO:0007669"/>
    <property type="project" value="UniProtKB-KW"/>
</dbReference>
<dbReference type="Pfam" id="PF00691">
    <property type="entry name" value="OmpA"/>
    <property type="match status" value="1"/>
</dbReference>
<evidence type="ECO:0000256" key="12">
    <source>
        <dbReference type="SAM" id="SignalP"/>
    </source>
</evidence>
<dbReference type="GO" id="GO:0009279">
    <property type="term" value="C:cell outer membrane"/>
    <property type="evidence" value="ECO:0007669"/>
    <property type="project" value="UniProtKB-SubCell"/>
</dbReference>
<dbReference type="PROSITE" id="PS01068">
    <property type="entry name" value="OMPA_1"/>
    <property type="match status" value="1"/>
</dbReference>
<feature type="chain" id="PRO_5004154556" evidence="12">
    <location>
        <begin position="20"/>
        <end position="340"/>
    </location>
</feature>
<dbReference type="InterPro" id="IPR050330">
    <property type="entry name" value="Bact_OuterMem_StrucFunc"/>
</dbReference>
<evidence type="ECO:0000256" key="7">
    <source>
        <dbReference type="ARBA" id="ARBA00023114"/>
    </source>
</evidence>
<keyword evidence="15" id="KW-1185">Reference proteome</keyword>
<proteinExistence type="inferred from homology"/>
<dbReference type="PANTHER" id="PTHR30329">
    <property type="entry name" value="STATOR ELEMENT OF FLAGELLAR MOTOR COMPLEX"/>
    <property type="match status" value="1"/>
</dbReference>
<keyword evidence="9" id="KW-1015">Disulfide bond</keyword>
<keyword evidence="5" id="KW-0812">Transmembrane</keyword>
<name>N9VHG3_9GAMM</name>
<evidence type="ECO:0000256" key="6">
    <source>
        <dbReference type="ARBA" id="ARBA00023065"/>
    </source>
</evidence>
<comment type="similarity">
    <text evidence="2">Belongs to the outer membrane OOP (TC 1.B.6) superfamily. OmpA family.</text>
</comment>
<dbReference type="InterPro" id="IPR006665">
    <property type="entry name" value="OmpA-like"/>
</dbReference>
<dbReference type="InterPro" id="IPR006664">
    <property type="entry name" value="OMP_bac"/>
</dbReference>
<keyword evidence="12" id="KW-0732">Signal</keyword>
<evidence type="ECO:0000256" key="11">
    <source>
        <dbReference type="PROSITE-ProRule" id="PRU00473"/>
    </source>
</evidence>
<comment type="caution">
    <text evidence="14">The sequence shown here is derived from an EMBL/GenBank/DDBJ whole genome shotgun (WGS) entry which is preliminary data.</text>
</comment>
<dbReference type="RefSeq" id="WP_005357338.1">
    <property type="nucleotide sequence ID" value="NZ_APVG01000045.1"/>
</dbReference>
<dbReference type="PRINTS" id="PR01021">
    <property type="entry name" value="OMPADOMAIN"/>
</dbReference>
<accession>N9VHG3</accession>
<evidence type="ECO:0000313" key="15">
    <source>
        <dbReference type="Proteomes" id="UP000023775"/>
    </source>
</evidence>
<evidence type="ECO:0000256" key="1">
    <source>
        <dbReference type="ARBA" id="ARBA00004571"/>
    </source>
</evidence>
<gene>
    <name evidence="14" type="ORF">G114_15091</name>
</gene>
<dbReference type="GO" id="GO:0006811">
    <property type="term" value="P:monoatomic ion transport"/>
    <property type="evidence" value="ECO:0007669"/>
    <property type="project" value="UniProtKB-KW"/>
</dbReference>
<dbReference type="PROSITE" id="PS51123">
    <property type="entry name" value="OMPA_2"/>
    <property type="match status" value="1"/>
</dbReference>
<dbReference type="PANTHER" id="PTHR30329:SF21">
    <property type="entry name" value="LIPOPROTEIN YIAD-RELATED"/>
    <property type="match status" value="1"/>
</dbReference>
<evidence type="ECO:0000256" key="10">
    <source>
        <dbReference type="ARBA" id="ARBA00023237"/>
    </source>
</evidence>
<dbReference type="AlphaFoldDB" id="N9VHG3"/>
<keyword evidence="4" id="KW-1134">Transmembrane beta strand</keyword>
<dbReference type="EMBL" id="APVG01000045">
    <property type="protein sequence ID" value="ENY71068.1"/>
    <property type="molecule type" value="Genomic_DNA"/>
</dbReference>
<dbReference type="eggNOG" id="COG3637">
    <property type="taxonomic scope" value="Bacteria"/>
</dbReference>
<dbReference type="InterPro" id="IPR002368">
    <property type="entry name" value="OmpA"/>
</dbReference>
<protein>
    <submittedName>
        <fullName evidence="14">Major outer membrane protein OmpAII</fullName>
    </submittedName>
</protein>
<dbReference type="PRINTS" id="PR01022">
    <property type="entry name" value="OUTRMMBRANEA"/>
</dbReference>
<dbReference type="Proteomes" id="UP000023775">
    <property type="component" value="Unassembled WGS sequence"/>
</dbReference>
<dbReference type="SUPFAM" id="SSF103088">
    <property type="entry name" value="OmpA-like"/>
    <property type="match status" value="1"/>
</dbReference>
<dbReference type="Pfam" id="PF01389">
    <property type="entry name" value="OmpA_membrane"/>
    <property type="match status" value="1"/>
</dbReference>
<evidence type="ECO:0000256" key="2">
    <source>
        <dbReference type="ARBA" id="ARBA00005710"/>
    </source>
</evidence>
<keyword evidence="8 11" id="KW-0472">Membrane</keyword>
<dbReference type="CDD" id="cd07185">
    <property type="entry name" value="OmpA_C-like"/>
    <property type="match status" value="1"/>
</dbReference>
<dbReference type="Gene3D" id="3.30.1330.60">
    <property type="entry name" value="OmpA-like domain"/>
    <property type="match status" value="1"/>
</dbReference>
<evidence type="ECO:0000259" key="13">
    <source>
        <dbReference type="PROSITE" id="PS51123"/>
    </source>
</evidence>
<dbReference type="InterPro" id="IPR036737">
    <property type="entry name" value="OmpA-like_sf"/>
</dbReference>
<evidence type="ECO:0000256" key="5">
    <source>
        <dbReference type="ARBA" id="ARBA00022692"/>
    </source>
</evidence>
<dbReference type="InterPro" id="IPR000498">
    <property type="entry name" value="OmpA-like_TM_dom"/>
</dbReference>
<comment type="subcellular location">
    <subcellularLocation>
        <location evidence="1">Cell outer membrane</location>
        <topology evidence="1">Multi-pass membrane protein</topology>
    </subcellularLocation>
</comment>
<evidence type="ECO:0000256" key="9">
    <source>
        <dbReference type="ARBA" id="ARBA00023157"/>
    </source>
</evidence>
<dbReference type="PATRIC" id="fig|1268237.3.peg.2969"/>
<feature type="domain" description="OmpA-like" evidence="13">
    <location>
        <begin position="204"/>
        <end position="332"/>
    </location>
</feature>
<sequence>MRKTAIASIVLALSSPLYAGDWYLGGGAGLSVGHDMKDYGSDADKEDTAYDLFAGYQFNDYFAGELGYLNTGSWQGSNGSLKSDGATLSAIGRYPLNDRFSLFAEGGGYLYSASTPNGSDTNLAPLAGLGMTVRLHRLVDLQARYRYMVRVGDDASNDNNNSGTRRWVSDVSTATLELVIYPNRDEPVPPVAPPIAAPAPEPVQVDKTFELSSDLLFDFNKANLKPEGEQALQSLYQQIQQEKPKDGMAMVYGHTDRLGSDAYNQKLSEARAQSVASYLIGLGLPADKVSAIGQGEGSPVTGQTCDDKMSRAQLIPCLAPDRRVEIRITGVSGAPAPDQM</sequence>
<organism evidence="14 15">
    <name type="scientific">Aeromonas diversa CDC 2478-85</name>
    <dbReference type="NCBI Taxonomy" id="1268237"/>
    <lineage>
        <taxon>Bacteria</taxon>
        <taxon>Pseudomonadati</taxon>
        <taxon>Pseudomonadota</taxon>
        <taxon>Gammaproteobacteria</taxon>
        <taxon>Aeromonadales</taxon>
        <taxon>Aeromonadaceae</taxon>
        <taxon>Aeromonas</taxon>
    </lineage>
</organism>
<evidence type="ECO:0000313" key="14">
    <source>
        <dbReference type="EMBL" id="ENY71068.1"/>
    </source>
</evidence>
<dbReference type="Gene3D" id="2.40.160.20">
    <property type="match status" value="1"/>
</dbReference>